<dbReference type="Proteomes" id="UP000279600">
    <property type="component" value="Chromosome"/>
</dbReference>
<keyword evidence="1" id="KW-0732">Signal</keyword>
<accession>A0A3S9MXH4</accession>
<keyword evidence="3" id="KW-1185">Reference proteome</keyword>
<dbReference type="RefSeq" id="WP_126446910.1">
    <property type="nucleotide sequence ID" value="NZ_CP034549.1"/>
</dbReference>
<feature type="signal peptide" evidence="1">
    <location>
        <begin position="1"/>
        <end position="18"/>
    </location>
</feature>
<sequence length="200" mass="22642">MKKFLFSIFAISASIMHAQLFEIGAGAGTGAYYMIEEADNSVITAYDSPASIYVDVKYNFKDRIDGLKLRFQNTSVNVVGEDYQTQRSLDGIVESFTTSLLYERLRADKIFNIGYNAGIGYTLQEFIQVKNENNAALEDRFMSVSFNGIFSLRLQDKLRFNLDTGLLWTDPINTFRGSDDWQTAGEDLSFLSQLGVSYRF</sequence>
<reference evidence="2 3" key="1">
    <citation type="submission" date="2018-12" db="EMBL/GenBank/DDBJ databases">
        <title>Complete genome of Nonlabens sp. MJ115.</title>
        <authorList>
            <person name="Choi H.S."/>
            <person name="Jung J."/>
        </authorList>
    </citation>
    <scope>NUCLEOTIDE SEQUENCE [LARGE SCALE GENOMIC DNA]</scope>
    <source>
        <strain evidence="2 3">MJ115</strain>
    </source>
</reference>
<dbReference type="OrthoDB" id="1143137at2"/>
<organism evidence="2 3">
    <name type="scientific">Nonlabens ponticola</name>
    <dbReference type="NCBI Taxonomy" id="2496866"/>
    <lineage>
        <taxon>Bacteria</taxon>
        <taxon>Pseudomonadati</taxon>
        <taxon>Bacteroidota</taxon>
        <taxon>Flavobacteriia</taxon>
        <taxon>Flavobacteriales</taxon>
        <taxon>Flavobacteriaceae</taxon>
        <taxon>Nonlabens</taxon>
    </lineage>
</organism>
<evidence type="ECO:0000313" key="3">
    <source>
        <dbReference type="Proteomes" id="UP000279600"/>
    </source>
</evidence>
<dbReference type="EMBL" id="CP034549">
    <property type="protein sequence ID" value="AZQ43955.1"/>
    <property type="molecule type" value="Genomic_DNA"/>
</dbReference>
<evidence type="ECO:0008006" key="4">
    <source>
        <dbReference type="Google" id="ProtNLM"/>
    </source>
</evidence>
<evidence type="ECO:0000256" key="1">
    <source>
        <dbReference type="SAM" id="SignalP"/>
    </source>
</evidence>
<feature type="chain" id="PRO_5019522335" description="Outer membrane protein beta-barrel domain-containing protein" evidence="1">
    <location>
        <begin position="19"/>
        <end position="200"/>
    </location>
</feature>
<proteinExistence type="predicted"/>
<name>A0A3S9MXH4_9FLAO</name>
<dbReference type="AlphaFoldDB" id="A0A3S9MXH4"/>
<evidence type="ECO:0000313" key="2">
    <source>
        <dbReference type="EMBL" id="AZQ43955.1"/>
    </source>
</evidence>
<gene>
    <name evidence="2" type="ORF">EJ995_06800</name>
</gene>
<protein>
    <recommendedName>
        <fullName evidence="4">Outer membrane protein beta-barrel domain-containing protein</fullName>
    </recommendedName>
</protein>
<dbReference type="KEGG" id="noj:EJ995_06800"/>